<dbReference type="EMBL" id="DVOL01000046">
    <property type="protein sequence ID" value="HIV10786.1"/>
    <property type="molecule type" value="Genomic_DNA"/>
</dbReference>
<keyword evidence="1" id="KW-0812">Transmembrane</keyword>
<feature type="transmembrane region" description="Helical" evidence="1">
    <location>
        <begin position="12"/>
        <end position="35"/>
    </location>
</feature>
<keyword evidence="1" id="KW-1133">Transmembrane helix</keyword>
<dbReference type="AlphaFoldDB" id="A0A9D1NQ64"/>
<reference evidence="2" key="2">
    <citation type="journal article" date="2021" name="PeerJ">
        <title>Extensive microbial diversity within the chicken gut microbiome revealed by metagenomics and culture.</title>
        <authorList>
            <person name="Gilroy R."/>
            <person name="Ravi A."/>
            <person name="Getino M."/>
            <person name="Pursley I."/>
            <person name="Horton D.L."/>
            <person name="Alikhan N.F."/>
            <person name="Baker D."/>
            <person name="Gharbi K."/>
            <person name="Hall N."/>
            <person name="Watson M."/>
            <person name="Adriaenssens E.M."/>
            <person name="Foster-Nyarko E."/>
            <person name="Jarju S."/>
            <person name="Secka A."/>
            <person name="Antonio M."/>
            <person name="Oren A."/>
            <person name="Chaudhuri R.R."/>
            <person name="La Ragione R."/>
            <person name="Hildebrand F."/>
            <person name="Pallen M.J."/>
        </authorList>
    </citation>
    <scope>NUCLEOTIDE SEQUENCE</scope>
    <source>
        <strain evidence="2">1370</strain>
    </source>
</reference>
<gene>
    <name evidence="2" type="ORF">IAD28_03715</name>
</gene>
<reference evidence="2" key="1">
    <citation type="submission" date="2020-10" db="EMBL/GenBank/DDBJ databases">
        <authorList>
            <person name="Gilroy R."/>
        </authorList>
    </citation>
    <scope>NUCLEOTIDE SEQUENCE</scope>
    <source>
        <strain evidence="2">1370</strain>
    </source>
</reference>
<keyword evidence="1" id="KW-0472">Membrane</keyword>
<evidence type="ECO:0000313" key="2">
    <source>
        <dbReference type="EMBL" id="HIV10786.1"/>
    </source>
</evidence>
<proteinExistence type="predicted"/>
<protein>
    <submittedName>
        <fullName evidence="2">Uncharacterized protein</fullName>
    </submittedName>
</protein>
<dbReference type="Proteomes" id="UP000823960">
    <property type="component" value="Unassembled WGS sequence"/>
</dbReference>
<evidence type="ECO:0000313" key="3">
    <source>
        <dbReference type="Proteomes" id="UP000823960"/>
    </source>
</evidence>
<comment type="caution">
    <text evidence="2">The sequence shown here is derived from an EMBL/GenBank/DDBJ whole genome shotgun (WGS) entry which is preliminary data.</text>
</comment>
<sequence length="287" mass="32851">MNKSIISNKFVRFGISVFSLLYLILTVIMSVWTFLYRIEFTSDTGFYVFYIILSAAFLVLLILSKDQLITRLISMLLPFPVFLLTLFNLSTPVLFVPPLIVALFAFFASEAKDGPKVILGSLYLLLFVVGIVGYSILVSLFGGSSVETRLDYSLTDSEITSLYDMDRIDRLNANSVSPDGKYRYYILDVQDNDRGKVIIVVEPNDLDISYRFFTLIEAGYTSRIAKYPVRGVTPDIEWVQSDEYDPSSPQDTPRYKLRYRFGESSDWKTSTINIPKSKNYLRFMNID</sequence>
<feature type="transmembrane region" description="Helical" evidence="1">
    <location>
        <begin position="120"/>
        <end position="141"/>
    </location>
</feature>
<feature type="transmembrane region" description="Helical" evidence="1">
    <location>
        <begin position="47"/>
        <end position="63"/>
    </location>
</feature>
<name>A0A9D1NQ64_9FIRM</name>
<evidence type="ECO:0000256" key="1">
    <source>
        <dbReference type="SAM" id="Phobius"/>
    </source>
</evidence>
<feature type="transmembrane region" description="Helical" evidence="1">
    <location>
        <begin position="75"/>
        <end position="108"/>
    </location>
</feature>
<accession>A0A9D1NQ64</accession>
<organism evidence="2 3">
    <name type="scientific">Candidatus Faeciplasma avium</name>
    <dbReference type="NCBI Taxonomy" id="2840798"/>
    <lineage>
        <taxon>Bacteria</taxon>
        <taxon>Bacillati</taxon>
        <taxon>Bacillota</taxon>
        <taxon>Clostridia</taxon>
        <taxon>Eubacteriales</taxon>
        <taxon>Oscillospiraceae</taxon>
        <taxon>Oscillospiraceae incertae sedis</taxon>
        <taxon>Candidatus Faeciplasma</taxon>
    </lineage>
</organism>